<reference evidence="1 2" key="1">
    <citation type="journal article" date="2019" name="Nat. Ecol. Evol.">
        <title>Megaphylogeny resolves global patterns of mushroom evolution.</title>
        <authorList>
            <person name="Varga T."/>
            <person name="Krizsan K."/>
            <person name="Foldi C."/>
            <person name="Dima B."/>
            <person name="Sanchez-Garcia M."/>
            <person name="Sanchez-Ramirez S."/>
            <person name="Szollosi G.J."/>
            <person name="Szarkandi J.G."/>
            <person name="Papp V."/>
            <person name="Albert L."/>
            <person name="Andreopoulos W."/>
            <person name="Angelini C."/>
            <person name="Antonin V."/>
            <person name="Barry K.W."/>
            <person name="Bougher N.L."/>
            <person name="Buchanan P."/>
            <person name="Buyck B."/>
            <person name="Bense V."/>
            <person name="Catcheside P."/>
            <person name="Chovatia M."/>
            <person name="Cooper J."/>
            <person name="Damon W."/>
            <person name="Desjardin D."/>
            <person name="Finy P."/>
            <person name="Geml J."/>
            <person name="Haridas S."/>
            <person name="Hughes K."/>
            <person name="Justo A."/>
            <person name="Karasinski D."/>
            <person name="Kautmanova I."/>
            <person name="Kiss B."/>
            <person name="Kocsube S."/>
            <person name="Kotiranta H."/>
            <person name="LaButti K.M."/>
            <person name="Lechner B.E."/>
            <person name="Liimatainen K."/>
            <person name="Lipzen A."/>
            <person name="Lukacs Z."/>
            <person name="Mihaltcheva S."/>
            <person name="Morgado L.N."/>
            <person name="Niskanen T."/>
            <person name="Noordeloos M.E."/>
            <person name="Ohm R.A."/>
            <person name="Ortiz-Santana B."/>
            <person name="Ovrebo C."/>
            <person name="Racz N."/>
            <person name="Riley R."/>
            <person name="Savchenko A."/>
            <person name="Shiryaev A."/>
            <person name="Soop K."/>
            <person name="Spirin V."/>
            <person name="Szebenyi C."/>
            <person name="Tomsovsky M."/>
            <person name="Tulloss R.E."/>
            <person name="Uehling J."/>
            <person name="Grigoriev I.V."/>
            <person name="Vagvolgyi C."/>
            <person name="Papp T."/>
            <person name="Martin F.M."/>
            <person name="Miettinen O."/>
            <person name="Hibbett D.S."/>
            <person name="Nagy L.G."/>
        </authorList>
    </citation>
    <scope>NUCLEOTIDE SEQUENCE [LARGE SCALE GENOMIC DNA]</scope>
    <source>
        <strain evidence="1 2">NL-1719</strain>
    </source>
</reference>
<proteinExistence type="predicted"/>
<evidence type="ECO:0000313" key="1">
    <source>
        <dbReference type="EMBL" id="TFK60740.1"/>
    </source>
</evidence>
<keyword evidence="2" id="KW-1185">Reference proteome</keyword>
<evidence type="ECO:0000313" key="2">
    <source>
        <dbReference type="Proteomes" id="UP000308600"/>
    </source>
</evidence>
<accession>A0ACD3A5R6</accession>
<name>A0ACD3A5R6_9AGAR</name>
<sequence>MMNHERLLWFCSAPQLLVGCWKRPLAFHAVERHVGRTLVNKGDDEKWGKGGKELRSPAQSPDRKLYSDLTVPFPRPPLCPPVSSTSKRLRWVIWLLLSWGDFTPPPRQFTPDTGEFKPATTWPPPNDGDTFPFPVVERPHRLGPKRRMREQTFLSQSIKTTHQSSMSHYLLASTPNGQRGLTPGSSHQPSSSLQTSRRQFSSIPLTILSHSYEPLKTVSFKNTTTIGSCRNPGGMLSAYMRWIRSAAAAKVTATTMMTQWSSSYDYGSGQRGPNPLRAVYDDDDGTTCQRVLITNAAESQIRTEGRDRWNERRVWGTPTVRLPLAADACTSTPPPNVVERWRIDWMPGDSLLDGGINFWKIKALTNHHPFSSASVVVDDVGMTLFGTANTTTTERPNVVMCGVGATLAGILTPPHTITTDSNTNTCRSKERHQRRPAPIQKQGKSERRVTIFEVCQSVNYILVACYLNLKLEALSPQGDEVARSEVVRRYAGNSTPNERW</sequence>
<gene>
    <name evidence="1" type="ORF">BDN72DRAFT_864130</name>
</gene>
<dbReference type="Proteomes" id="UP000308600">
    <property type="component" value="Unassembled WGS sequence"/>
</dbReference>
<organism evidence="1 2">
    <name type="scientific">Pluteus cervinus</name>
    <dbReference type="NCBI Taxonomy" id="181527"/>
    <lineage>
        <taxon>Eukaryota</taxon>
        <taxon>Fungi</taxon>
        <taxon>Dikarya</taxon>
        <taxon>Basidiomycota</taxon>
        <taxon>Agaricomycotina</taxon>
        <taxon>Agaricomycetes</taxon>
        <taxon>Agaricomycetidae</taxon>
        <taxon>Agaricales</taxon>
        <taxon>Pluteineae</taxon>
        <taxon>Pluteaceae</taxon>
        <taxon>Pluteus</taxon>
    </lineage>
</organism>
<dbReference type="EMBL" id="ML208738">
    <property type="protein sequence ID" value="TFK60740.1"/>
    <property type="molecule type" value="Genomic_DNA"/>
</dbReference>
<protein>
    <submittedName>
        <fullName evidence="1">Uncharacterized protein</fullName>
    </submittedName>
</protein>